<reference evidence="3" key="1">
    <citation type="journal article" date="2019" name="Int. J. Syst. Evol. Microbiol.">
        <title>The Global Catalogue of Microorganisms (GCM) 10K type strain sequencing project: providing services to taxonomists for standard genome sequencing and annotation.</title>
        <authorList>
            <consortium name="The Broad Institute Genomics Platform"/>
            <consortium name="The Broad Institute Genome Sequencing Center for Infectious Disease"/>
            <person name="Wu L."/>
            <person name="Ma J."/>
        </authorList>
    </citation>
    <scope>NUCLEOTIDE SEQUENCE [LARGE SCALE GENOMIC DNA]</scope>
    <source>
        <strain evidence="3">DT92</strain>
    </source>
</reference>
<accession>A0ABW5ATT4</accession>
<evidence type="ECO:0000256" key="1">
    <source>
        <dbReference type="SAM" id="Phobius"/>
    </source>
</evidence>
<organism evidence="2 3">
    <name type="scientific">Aquimarina celericrescens</name>
    <dbReference type="NCBI Taxonomy" id="1964542"/>
    <lineage>
        <taxon>Bacteria</taxon>
        <taxon>Pseudomonadati</taxon>
        <taxon>Bacteroidota</taxon>
        <taxon>Flavobacteriia</taxon>
        <taxon>Flavobacteriales</taxon>
        <taxon>Flavobacteriaceae</taxon>
        <taxon>Aquimarina</taxon>
    </lineage>
</organism>
<feature type="transmembrane region" description="Helical" evidence="1">
    <location>
        <begin position="73"/>
        <end position="93"/>
    </location>
</feature>
<keyword evidence="1" id="KW-0812">Transmembrane</keyword>
<keyword evidence="3" id="KW-1185">Reference proteome</keyword>
<dbReference type="EMBL" id="JBHUHY010000003">
    <property type="protein sequence ID" value="MFD2186324.1"/>
    <property type="molecule type" value="Genomic_DNA"/>
</dbReference>
<evidence type="ECO:0000313" key="3">
    <source>
        <dbReference type="Proteomes" id="UP001597344"/>
    </source>
</evidence>
<keyword evidence="1" id="KW-1133">Transmembrane helix</keyword>
<comment type="caution">
    <text evidence="2">The sequence shown here is derived from an EMBL/GenBank/DDBJ whole genome shotgun (WGS) entry which is preliminary data.</text>
</comment>
<evidence type="ECO:0000313" key="2">
    <source>
        <dbReference type="EMBL" id="MFD2186324.1"/>
    </source>
</evidence>
<protein>
    <recommendedName>
        <fullName evidence="4">DUF4231 domain-containing protein</fullName>
    </recommendedName>
</protein>
<proteinExistence type="predicted"/>
<dbReference type="Proteomes" id="UP001597344">
    <property type="component" value="Unassembled WGS sequence"/>
</dbReference>
<keyword evidence="1" id="KW-0472">Membrane</keyword>
<name>A0ABW5ATT4_9FLAO</name>
<evidence type="ECO:0008006" key="4">
    <source>
        <dbReference type="Google" id="ProtNLM"/>
    </source>
</evidence>
<sequence>MNSTSNQENQYLLLKNIPESKLKAILDLYGDYQKIYLYVRFVIFGVLGTVLIYNLGFAGNNYSISDFNTIKTTMVIIMMCFVGLLIVIGIKAYKKQKIVKTALKKASIEHNIEFKPLKKEFNRLVRTSFKGPKI</sequence>
<feature type="transmembrane region" description="Helical" evidence="1">
    <location>
        <begin position="35"/>
        <end position="53"/>
    </location>
</feature>
<dbReference type="RefSeq" id="WP_378319300.1">
    <property type="nucleotide sequence ID" value="NZ_JBHUHY010000003.1"/>
</dbReference>
<gene>
    <name evidence="2" type="ORF">ACFSJT_05935</name>
</gene>